<keyword evidence="4 5" id="KW-0472">Membrane</keyword>
<dbReference type="GO" id="GO:0016020">
    <property type="term" value="C:membrane"/>
    <property type="evidence" value="ECO:0007669"/>
    <property type="project" value="UniProtKB-SubCell"/>
</dbReference>
<evidence type="ECO:0000313" key="8">
    <source>
        <dbReference type="WBParaSite" id="scf7180000423304.g10650"/>
    </source>
</evidence>
<feature type="signal peptide" evidence="6">
    <location>
        <begin position="1"/>
        <end position="26"/>
    </location>
</feature>
<dbReference type="InterPro" id="IPR008952">
    <property type="entry name" value="Tetraspanin_EC2_sf"/>
</dbReference>
<keyword evidence="2 5" id="KW-0812">Transmembrane</keyword>
<feature type="chain" id="PRO_5037931714" evidence="6">
    <location>
        <begin position="27"/>
        <end position="232"/>
    </location>
</feature>
<protein>
    <submittedName>
        <fullName evidence="8">Tetraspanin</fullName>
    </submittedName>
</protein>
<organism evidence="7 8">
    <name type="scientific">Meloidogyne floridensis</name>
    <dbReference type="NCBI Taxonomy" id="298350"/>
    <lineage>
        <taxon>Eukaryota</taxon>
        <taxon>Metazoa</taxon>
        <taxon>Ecdysozoa</taxon>
        <taxon>Nematoda</taxon>
        <taxon>Chromadorea</taxon>
        <taxon>Rhabditida</taxon>
        <taxon>Tylenchina</taxon>
        <taxon>Tylenchomorpha</taxon>
        <taxon>Tylenchoidea</taxon>
        <taxon>Meloidogynidae</taxon>
        <taxon>Meloidogyninae</taxon>
        <taxon>Meloidogyne</taxon>
    </lineage>
</organism>
<evidence type="ECO:0000256" key="1">
    <source>
        <dbReference type="ARBA" id="ARBA00004141"/>
    </source>
</evidence>
<dbReference type="Gene3D" id="1.10.1450.10">
    <property type="entry name" value="Tetraspanin"/>
    <property type="match status" value="1"/>
</dbReference>
<feature type="transmembrane region" description="Helical" evidence="5">
    <location>
        <begin position="45"/>
        <end position="67"/>
    </location>
</feature>
<name>A0A915P1N9_9BILA</name>
<reference evidence="8" key="1">
    <citation type="submission" date="2022-11" db="UniProtKB">
        <authorList>
            <consortium name="WormBaseParasite"/>
        </authorList>
    </citation>
    <scope>IDENTIFICATION</scope>
</reference>
<dbReference type="Pfam" id="PF00335">
    <property type="entry name" value="Tetraspanin"/>
    <property type="match status" value="1"/>
</dbReference>
<evidence type="ECO:0000256" key="6">
    <source>
        <dbReference type="SAM" id="SignalP"/>
    </source>
</evidence>
<comment type="subcellular location">
    <subcellularLocation>
        <location evidence="1">Membrane</location>
        <topology evidence="1">Multi-pass membrane protein</topology>
    </subcellularLocation>
</comment>
<sequence>MRVVPPASGFVLLSISLWLLLDPAQNFQLELLHFSENAPLLKFGIYLMAGTALLMLFVGSVGCVGAVKLERFLLGSFSDENMSNYLSNISKNRYNRDRWVLPVMDSVQFYHHCCGGYNFSEYSDSFWYLTNTERGTRSYVPRSCCRQSQEGRAWALQPIDPLCIQYLPGSRAFNNSVNIQGCGVPTKNHLDWQIGIVLLTCVLCSLVDLLALCLSLKCLSHVWSFYSIIDEL</sequence>
<keyword evidence="3 5" id="KW-1133">Transmembrane helix</keyword>
<dbReference type="InterPro" id="IPR018499">
    <property type="entry name" value="Tetraspanin/Peripherin"/>
</dbReference>
<evidence type="ECO:0000256" key="4">
    <source>
        <dbReference type="ARBA" id="ARBA00023136"/>
    </source>
</evidence>
<keyword evidence="6" id="KW-0732">Signal</keyword>
<dbReference type="Proteomes" id="UP000887560">
    <property type="component" value="Unplaced"/>
</dbReference>
<proteinExistence type="predicted"/>
<keyword evidence="7" id="KW-1185">Reference proteome</keyword>
<evidence type="ECO:0000256" key="3">
    <source>
        <dbReference type="ARBA" id="ARBA00022989"/>
    </source>
</evidence>
<dbReference type="WBParaSite" id="scf7180000423304.g10650">
    <property type="protein sequence ID" value="scf7180000423304.g10650"/>
    <property type="gene ID" value="scf7180000423304.g10650"/>
</dbReference>
<evidence type="ECO:0000313" key="7">
    <source>
        <dbReference type="Proteomes" id="UP000887560"/>
    </source>
</evidence>
<dbReference type="AlphaFoldDB" id="A0A915P1N9"/>
<evidence type="ECO:0000256" key="2">
    <source>
        <dbReference type="ARBA" id="ARBA00022692"/>
    </source>
</evidence>
<feature type="transmembrane region" description="Helical" evidence="5">
    <location>
        <begin position="196"/>
        <end position="223"/>
    </location>
</feature>
<dbReference type="SUPFAM" id="SSF48652">
    <property type="entry name" value="Tetraspanin"/>
    <property type="match status" value="1"/>
</dbReference>
<accession>A0A915P1N9</accession>
<evidence type="ECO:0000256" key="5">
    <source>
        <dbReference type="SAM" id="Phobius"/>
    </source>
</evidence>